<dbReference type="EMBL" id="PUHZ01000023">
    <property type="protein sequence ID" value="PQO43552.1"/>
    <property type="molecule type" value="Genomic_DNA"/>
</dbReference>
<dbReference type="InterPro" id="IPR006626">
    <property type="entry name" value="PbH1"/>
</dbReference>
<feature type="domain" description="Right handed beta helix" evidence="1">
    <location>
        <begin position="362"/>
        <end position="482"/>
    </location>
</feature>
<comment type="caution">
    <text evidence="3">The sequence shown here is derived from an EMBL/GenBank/DDBJ whole genome shotgun (WGS) entry which is preliminary data.</text>
</comment>
<dbReference type="InterPro" id="IPR039448">
    <property type="entry name" value="Beta_helix"/>
</dbReference>
<organism evidence="3 4">
    <name type="scientific">Blastopirellula marina</name>
    <dbReference type="NCBI Taxonomy" id="124"/>
    <lineage>
        <taxon>Bacteria</taxon>
        <taxon>Pseudomonadati</taxon>
        <taxon>Planctomycetota</taxon>
        <taxon>Planctomycetia</taxon>
        <taxon>Pirellulales</taxon>
        <taxon>Pirellulaceae</taxon>
        <taxon>Blastopirellula</taxon>
    </lineage>
</organism>
<dbReference type="InterPro" id="IPR048482">
    <property type="entry name" value="GH141_ins"/>
</dbReference>
<evidence type="ECO:0000259" key="2">
    <source>
        <dbReference type="Pfam" id="PF21231"/>
    </source>
</evidence>
<evidence type="ECO:0000313" key="4">
    <source>
        <dbReference type="Proteomes" id="UP000237819"/>
    </source>
</evidence>
<dbReference type="InterPro" id="IPR011050">
    <property type="entry name" value="Pectin_lyase_fold/virulence"/>
</dbReference>
<name>A0A2S8GGF8_9BACT</name>
<dbReference type="Gene3D" id="2.160.20.10">
    <property type="entry name" value="Single-stranded right-handed beta-helix, Pectin lyase-like"/>
    <property type="match status" value="2"/>
</dbReference>
<dbReference type="Proteomes" id="UP000237819">
    <property type="component" value="Unassembled WGS sequence"/>
</dbReference>
<dbReference type="SMART" id="SM00710">
    <property type="entry name" value="PbH1"/>
    <property type="match status" value="6"/>
</dbReference>
<sequence length="645" mass="71016">MFLLQRSIGGRMQILPYALPPCHFHYKSVPMKTFASLLAALLLTATLSAAEIHISPSGNDAAAGTKEAPLKSFSAVLTKLQQWGEGDVIDVVMHDGVYQIEKPIEIGPEHQPSGCSMNFRALIGARPCISGGRKITGWKVTDDGVWTTEIPEAKDGKWRFRELFVNSQPATRARHPNEGYLRIENALPDRRSGFTFTPGDVPVAAVGAELVFLHDWSMSRIDIASIDEPTNTLKTKYSIGSAAPHYAIDHFEKHPRYYFENHAALLDAPGEWHLDQQSGQLTYLPRAGETIENTSFFAPFAEQLLIVRGTESQPVCGVHFQGVEFQHAAWSLPSEGYASSQATMHEVRDGSARSKSRDIMPAAILFELAKECSISDGRIANIGCSGVWLGSRTKECRIERCVIENVSGNGINIGEDRNRRVDGKSWDEAAPEQIARGNRVANCVVRRCGRQFFGSIGVWVAFAAETEVTHNEITDLPYTGVSVGWLWNPTPTPVEKNLVVDNHIHHVMQKLSDGGGIYTLGRQPGTRLAGNRIHDVPLNAGRAESNGMFLDEGSDQITIEGNLIYNIDRSPLRFHKAQEMFVKNNVLVCRDSAIPPLRYNSTKPETVEQTDNVVLAADKFDLATYAKRVAGAGLQVTPPLLEPAE</sequence>
<dbReference type="Pfam" id="PF21231">
    <property type="entry name" value="GH141_M"/>
    <property type="match status" value="1"/>
</dbReference>
<dbReference type="Pfam" id="PF13229">
    <property type="entry name" value="Beta_helix"/>
    <property type="match status" value="1"/>
</dbReference>
<protein>
    <submittedName>
        <fullName evidence="3">Uncharacterized protein</fullName>
    </submittedName>
</protein>
<dbReference type="AlphaFoldDB" id="A0A2S8GGF8"/>
<proteinExistence type="predicted"/>
<dbReference type="PANTHER" id="PTHR36453:SF1">
    <property type="entry name" value="RIGHT HANDED BETA HELIX DOMAIN-CONTAINING PROTEIN"/>
    <property type="match status" value="1"/>
</dbReference>
<feature type="domain" description="GH141-like insertion" evidence="2">
    <location>
        <begin position="145"/>
        <end position="286"/>
    </location>
</feature>
<dbReference type="InterPro" id="IPR012334">
    <property type="entry name" value="Pectin_lyas_fold"/>
</dbReference>
<evidence type="ECO:0000259" key="1">
    <source>
        <dbReference type="Pfam" id="PF13229"/>
    </source>
</evidence>
<dbReference type="PANTHER" id="PTHR36453">
    <property type="entry name" value="SECRETED PROTEIN-RELATED"/>
    <property type="match status" value="1"/>
</dbReference>
<gene>
    <name evidence="3" type="ORF">C5Y93_23165</name>
</gene>
<evidence type="ECO:0000313" key="3">
    <source>
        <dbReference type="EMBL" id="PQO43552.1"/>
    </source>
</evidence>
<reference evidence="3 4" key="1">
    <citation type="submission" date="2018-02" db="EMBL/GenBank/DDBJ databases">
        <title>Comparative genomes isolates from brazilian mangrove.</title>
        <authorList>
            <person name="Araujo J.E."/>
            <person name="Taketani R.G."/>
            <person name="Silva M.C.P."/>
            <person name="Loureco M.V."/>
            <person name="Andreote F.D."/>
        </authorList>
    </citation>
    <scope>NUCLEOTIDE SEQUENCE [LARGE SCALE GENOMIC DNA]</scope>
    <source>
        <strain evidence="3 4">Nap-Phe MGV</strain>
    </source>
</reference>
<dbReference type="SUPFAM" id="SSF51126">
    <property type="entry name" value="Pectin lyase-like"/>
    <property type="match status" value="1"/>
</dbReference>
<accession>A0A2S8GGF8</accession>